<keyword evidence="2" id="KW-0479">Metal-binding</keyword>
<dbReference type="SUPFAM" id="SSF56281">
    <property type="entry name" value="Metallo-hydrolase/oxidoreductase"/>
    <property type="match status" value="1"/>
</dbReference>
<gene>
    <name evidence="6" type="ORF">DP107_09985</name>
</gene>
<proteinExistence type="predicted"/>
<evidence type="ECO:0000256" key="1">
    <source>
        <dbReference type="ARBA" id="ARBA00001947"/>
    </source>
</evidence>
<evidence type="ECO:0000256" key="4">
    <source>
        <dbReference type="ARBA" id="ARBA00022833"/>
    </source>
</evidence>
<evidence type="ECO:0000313" key="7">
    <source>
        <dbReference type="Proteomes" id="UP000319894"/>
    </source>
</evidence>
<dbReference type="AlphaFoldDB" id="A0A554N980"/>
<keyword evidence="4" id="KW-0862">Zinc</keyword>
<dbReference type="CDD" id="cd06262">
    <property type="entry name" value="metallo-hydrolase-like_MBL-fold"/>
    <property type="match status" value="1"/>
</dbReference>
<evidence type="ECO:0000256" key="2">
    <source>
        <dbReference type="ARBA" id="ARBA00022723"/>
    </source>
</evidence>
<sequence length="208" mass="22359">MIRNLADGQRGFTSNAFLVTGRSVTSDGDAVEDDPGEGRRVLVDPGSEFDVVAAVERHVDDLDAVVLTHTHPDHVGNTEAVVEAFDVDVRGFDPGHRLVDHRLADGDTVELGTHEYDVLHTPGHKEDHVCLHSPDAGVLFAADLVFAGGSFGRTDLPEGDRDVLVESIDRVLETVGPGLRAMHTGHGPSVTDDPYSDIKLSARAARRM</sequence>
<dbReference type="RefSeq" id="WP_144262015.1">
    <property type="nucleotide sequence ID" value="NZ_QMDX01000005.1"/>
</dbReference>
<dbReference type="Pfam" id="PF00753">
    <property type="entry name" value="Lactamase_B"/>
    <property type="match status" value="1"/>
</dbReference>
<comment type="cofactor">
    <cofactor evidence="1">
        <name>Zn(2+)</name>
        <dbReference type="ChEBI" id="CHEBI:29105"/>
    </cofactor>
</comment>
<name>A0A554N980_9EURY</name>
<dbReference type="GO" id="GO:0016787">
    <property type="term" value="F:hydrolase activity"/>
    <property type="evidence" value="ECO:0007669"/>
    <property type="project" value="UniProtKB-KW"/>
</dbReference>
<dbReference type="Proteomes" id="UP000319894">
    <property type="component" value="Unassembled WGS sequence"/>
</dbReference>
<keyword evidence="7" id="KW-1185">Reference proteome</keyword>
<comment type="caution">
    <text evidence="6">The sequence shown here is derived from an EMBL/GenBank/DDBJ whole genome shotgun (WGS) entry which is preliminary data.</text>
</comment>
<dbReference type="SMART" id="SM00849">
    <property type="entry name" value="Lactamase_B"/>
    <property type="match status" value="1"/>
</dbReference>
<protein>
    <submittedName>
        <fullName evidence="6">MBL fold metallo-hydrolase</fullName>
    </submittedName>
</protein>
<dbReference type="PANTHER" id="PTHR46233">
    <property type="entry name" value="HYDROXYACYLGLUTATHIONE HYDROLASE GLOC"/>
    <property type="match status" value="1"/>
</dbReference>
<feature type="domain" description="Metallo-beta-lactamase" evidence="5">
    <location>
        <begin position="25"/>
        <end position="183"/>
    </location>
</feature>
<evidence type="ECO:0000313" key="6">
    <source>
        <dbReference type="EMBL" id="TSD13966.1"/>
    </source>
</evidence>
<dbReference type="InterPro" id="IPR036866">
    <property type="entry name" value="RibonucZ/Hydroxyglut_hydro"/>
</dbReference>
<organism evidence="6 7">
    <name type="scientific">Haloglomus irregulare</name>
    <dbReference type="NCBI Taxonomy" id="2234134"/>
    <lineage>
        <taxon>Archaea</taxon>
        <taxon>Methanobacteriati</taxon>
        <taxon>Methanobacteriota</taxon>
        <taxon>Stenosarchaea group</taxon>
        <taxon>Halobacteria</taxon>
        <taxon>Halobacteriales</taxon>
        <taxon>Natronomonadaceae</taxon>
        <taxon>Haloglomus</taxon>
    </lineage>
</organism>
<dbReference type="PANTHER" id="PTHR46233:SF3">
    <property type="entry name" value="HYDROXYACYLGLUTATHIONE HYDROLASE GLOC"/>
    <property type="match status" value="1"/>
</dbReference>
<dbReference type="EMBL" id="QMDX01000005">
    <property type="protein sequence ID" value="TSD13966.1"/>
    <property type="molecule type" value="Genomic_DNA"/>
</dbReference>
<dbReference type="GO" id="GO:0046872">
    <property type="term" value="F:metal ion binding"/>
    <property type="evidence" value="ECO:0007669"/>
    <property type="project" value="UniProtKB-KW"/>
</dbReference>
<accession>A0A554N980</accession>
<evidence type="ECO:0000256" key="3">
    <source>
        <dbReference type="ARBA" id="ARBA00022801"/>
    </source>
</evidence>
<dbReference type="InterPro" id="IPR051453">
    <property type="entry name" value="MBL_Glyoxalase_II"/>
</dbReference>
<evidence type="ECO:0000259" key="5">
    <source>
        <dbReference type="SMART" id="SM00849"/>
    </source>
</evidence>
<dbReference type="OrthoDB" id="197151at2157"/>
<dbReference type="InParanoid" id="A0A554N980"/>
<dbReference type="InterPro" id="IPR001279">
    <property type="entry name" value="Metallo-B-lactamas"/>
</dbReference>
<dbReference type="Gene3D" id="3.60.15.10">
    <property type="entry name" value="Ribonuclease Z/Hydroxyacylglutathione hydrolase-like"/>
    <property type="match status" value="1"/>
</dbReference>
<reference evidence="6 7" key="1">
    <citation type="submission" date="2018-06" db="EMBL/GenBank/DDBJ databases">
        <title>Natronomonas sp. F16-60 a new haloarchaeon isolated from a solar saltern of Isla Cristina, Huelva, Spain.</title>
        <authorList>
            <person name="Duran-Viseras A."/>
            <person name="Sanchez-Porro C."/>
            <person name="Ventosa A."/>
        </authorList>
    </citation>
    <scope>NUCLEOTIDE SEQUENCE [LARGE SCALE GENOMIC DNA]</scope>
    <source>
        <strain evidence="6 7">F16-60</strain>
    </source>
</reference>
<keyword evidence="3 6" id="KW-0378">Hydrolase</keyword>